<dbReference type="OrthoDB" id="342532at2157"/>
<sequence length="194" mass="20796">MSDPTAEASADRTNAAIGWVLVAAVALSAVHSALTRQFLWSGFEVGFVVLVALPAAVADDWRVLAPWPLLLVGAASFVGQSVGLHQEFTGYTAVAAFALVGVAQLDAFTGVEMSRRFSIAFAALTTMAVQGVWTIGRYASDQLLGSDYIRSQAQIQWDFVYVTLVAVVIGGVFELYFRRTETDGSPDEPTLRDS</sequence>
<evidence type="ECO:0000313" key="2">
    <source>
        <dbReference type="EMBL" id="SEV88693.1"/>
    </source>
</evidence>
<keyword evidence="3" id="KW-1185">Reference proteome</keyword>
<feature type="transmembrane region" description="Helical" evidence="1">
    <location>
        <begin position="12"/>
        <end position="32"/>
    </location>
</feature>
<protein>
    <submittedName>
        <fullName evidence="2">Uncharacterized protein</fullName>
    </submittedName>
</protein>
<dbReference type="EMBL" id="FOJA01000001">
    <property type="protein sequence ID" value="SEV88693.1"/>
    <property type="molecule type" value="Genomic_DNA"/>
</dbReference>
<keyword evidence="1" id="KW-0812">Transmembrane</keyword>
<dbReference type="STRING" id="355548.SAMN04487945_0137"/>
<feature type="transmembrane region" description="Helical" evidence="1">
    <location>
        <begin position="38"/>
        <end position="57"/>
    </location>
</feature>
<dbReference type="AlphaFoldDB" id="A0A1I0MKH1"/>
<proteinExistence type="predicted"/>
<evidence type="ECO:0000256" key="1">
    <source>
        <dbReference type="SAM" id="Phobius"/>
    </source>
</evidence>
<dbReference type="Proteomes" id="UP000198518">
    <property type="component" value="Unassembled WGS sequence"/>
</dbReference>
<reference evidence="2 3" key="1">
    <citation type="submission" date="2016-10" db="EMBL/GenBank/DDBJ databases">
        <authorList>
            <person name="de Groot N.N."/>
        </authorList>
    </citation>
    <scope>NUCLEOTIDE SEQUENCE [LARGE SCALE GENOMIC DNA]</scope>
    <source>
        <strain evidence="2 3">CGMCC 1.5337</strain>
    </source>
</reference>
<gene>
    <name evidence="2" type="ORF">SAMN04487945_0137</name>
</gene>
<name>A0A1I0MKH1_9EURY</name>
<evidence type="ECO:0000313" key="3">
    <source>
        <dbReference type="Proteomes" id="UP000198518"/>
    </source>
</evidence>
<keyword evidence="1" id="KW-0472">Membrane</keyword>
<organism evidence="2 3">
    <name type="scientific">Halobacterium jilantaiense</name>
    <dbReference type="NCBI Taxonomy" id="355548"/>
    <lineage>
        <taxon>Archaea</taxon>
        <taxon>Methanobacteriati</taxon>
        <taxon>Methanobacteriota</taxon>
        <taxon>Stenosarchaea group</taxon>
        <taxon>Halobacteria</taxon>
        <taxon>Halobacteriales</taxon>
        <taxon>Halobacteriaceae</taxon>
        <taxon>Halobacterium</taxon>
    </lineage>
</organism>
<feature type="transmembrane region" description="Helical" evidence="1">
    <location>
        <begin position="159"/>
        <end position="177"/>
    </location>
</feature>
<keyword evidence="1" id="KW-1133">Transmembrane helix</keyword>
<feature type="transmembrane region" description="Helical" evidence="1">
    <location>
        <begin position="88"/>
        <end position="105"/>
    </location>
</feature>
<accession>A0A1I0MKH1</accession>
<dbReference type="RefSeq" id="WP_089667227.1">
    <property type="nucleotide sequence ID" value="NZ_FOJA01000001.1"/>
</dbReference>
<feature type="transmembrane region" description="Helical" evidence="1">
    <location>
        <begin position="117"/>
        <end position="139"/>
    </location>
</feature>